<organism evidence="1 2">
    <name type="scientific">Neophaeococcomyces mojaviensis</name>
    <dbReference type="NCBI Taxonomy" id="3383035"/>
    <lineage>
        <taxon>Eukaryota</taxon>
        <taxon>Fungi</taxon>
        <taxon>Dikarya</taxon>
        <taxon>Ascomycota</taxon>
        <taxon>Pezizomycotina</taxon>
        <taxon>Eurotiomycetes</taxon>
        <taxon>Chaetothyriomycetidae</taxon>
        <taxon>Chaetothyriales</taxon>
        <taxon>Chaetothyriales incertae sedis</taxon>
        <taxon>Neophaeococcomyces</taxon>
    </lineage>
</organism>
<dbReference type="Proteomes" id="UP001172386">
    <property type="component" value="Unassembled WGS sequence"/>
</dbReference>
<evidence type="ECO:0000313" key="2">
    <source>
        <dbReference type="Proteomes" id="UP001172386"/>
    </source>
</evidence>
<protein>
    <submittedName>
        <fullName evidence="1">Uncharacterized protein</fullName>
    </submittedName>
</protein>
<keyword evidence="2" id="KW-1185">Reference proteome</keyword>
<evidence type="ECO:0000313" key="1">
    <source>
        <dbReference type="EMBL" id="KAJ9663864.1"/>
    </source>
</evidence>
<reference evidence="1" key="1">
    <citation type="submission" date="2022-10" db="EMBL/GenBank/DDBJ databases">
        <title>Culturing micro-colonial fungi from biological soil crusts in the Mojave desert and describing Neophaeococcomyces mojavensis, and introducing the new genera and species Taxawa tesnikishii.</title>
        <authorList>
            <person name="Kurbessoian T."/>
            <person name="Stajich J.E."/>
        </authorList>
    </citation>
    <scope>NUCLEOTIDE SEQUENCE</scope>
    <source>
        <strain evidence="1">JES_112</strain>
    </source>
</reference>
<name>A0ACC3AJF8_9EURO</name>
<proteinExistence type="predicted"/>
<dbReference type="EMBL" id="JAPDRQ010000006">
    <property type="protein sequence ID" value="KAJ9663864.1"/>
    <property type="molecule type" value="Genomic_DNA"/>
</dbReference>
<comment type="caution">
    <text evidence="1">The sequence shown here is derived from an EMBL/GenBank/DDBJ whole genome shotgun (WGS) entry which is preliminary data.</text>
</comment>
<sequence length="444" mass="49394">MHHSQRYRTDQAIETWGSSYWTTICKVDSSDQCLFENSFPNTLDTAIKWTGYAANNSAEELVFIITGDINAMWLRDSTNQFSFLHNDSTPVFASLYRGVINLQARYIQTQPYCNSFQPPPESGVNASINSYALTDIVHPPFNNLTVFECKYELDSISSFLQLSAAYYEATQDVEFFASAPIYAANGMVNQSPYTFQRTTTPASETLENKGIGNPVAPGTGLVRSAFRPSDDSTIYQLFIPANMMFSSFLNRTVPIMAAIGQSLLTSEMRTMSDSIRSAIDAHAVINDAKHGTVYAYEIDGYGSYNMMDDANIPSPLSAPLLGYTAINDPVYQATRAKLLSGDNPYFMRGPIINAIGGPHQGPGYAWPMSKVVQILTSENETEIYDALREIVSSTDGLGLIHESINTFNVTDWTRQWFSWANGLFGQTILQLNNTMPQVLQRSYQ</sequence>
<accession>A0ACC3AJF8</accession>
<gene>
    <name evidence="1" type="ORF">H2198_000624</name>
</gene>